<dbReference type="InterPro" id="IPR001962">
    <property type="entry name" value="Asn_synthase"/>
</dbReference>
<dbReference type="Pfam" id="PF13537">
    <property type="entry name" value="GATase_7"/>
    <property type="match status" value="1"/>
</dbReference>
<sequence>MCGIHVAITRNPGTGSLPTFLHGCLCNRGPDHFGQVTTPLKAPASESDGAFLTFTSTVLSLRGDHLTKQPFQNQQTGSVLCWNGEAWKIDGRVVEGNDGEAVFALLSDASGSKTESGDDAVLEALRSIEGPFAFVYFDAQAKTLYFGRDRLGRRSLLICHDETESSFVISSVAAACEEKWKEAEADGVYSVALHEEMLSSPYVPPTRHEWLPDTGADFVSSIGRFNTALPVESTALLSTSPAVSSLREQLTASLSLRVLNIPQPPGNGSASGTRVAVLFSGGLDCTVLARLSHDLLPLDQAVDLLNVAFENPRVAAQLQKGSQGAPVDVYEACPDRITGRRAFAELQSVCPGRVFRFVAVNVPYTETCAHRAQIVSLIYPHNTEMDLSIACALYFAARGRGLCYGGTNSDVPTGAYTTPARVLLSGLGADELFGGYVRHPSAFERAGYAGLVDELKLDVGRLGKRNLGRDDRAMAHWGKEVRFPFLDERLVKWAIETPAWEKCDFDNAQEISGVEGGKRVLRLLALELGMEQVAREKKRAIQFGSRTAKMESGRVKGTMLIS</sequence>
<dbReference type="GO" id="GO:0006529">
    <property type="term" value="P:asparagine biosynthetic process"/>
    <property type="evidence" value="ECO:0007669"/>
    <property type="project" value="UniProtKB-KW"/>
</dbReference>
<evidence type="ECO:0000256" key="1">
    <source>
        <dbReference type="ARBA" id="ARBA00022605"/>
    </source>
</evidence>
<organism evidence="5 6">
    <name type="scientific">Coniochaeta hoffmannii</name>
    <dbReference type="NCBI Taxonomy" id="91930"/>
    <lineage>
        <taxon>Eukaryota</taxon>
        <taxon>Fungi</taxon>
        <taxon>Dikarya</taxon>
        <taxon>Ascomycota</taxon>
        <taxon>Pezizomycotina</taxon>
        <taxon>Sordariomycetes</taxon>
        <taxon>Sordariomycetidae</taxon>
        <taxon>Coniochaetales</taxon>
        <taxon>Coniochaetaceae</taxon>
        <taxon>Coniochaeta</taxon>
    </lineage>
</organism>
<protein>
    <submittedName>
        <fullName evidence="5">Asparagine synthase</fullName>
    </submittedName>
</protein>
<dbReference type="AlphaFoldDB" id="A0AA38W0W7"/>
<gene>
    <name evidence="5" type="ORF">NKR19_g1399</name>
</gene>
<evidence type="ECO:0000313" key="5">
    <source>
        <dbReference type="EMBL" id="KAJ9162319.1"/>
    </source>
</evidence>
<dbReference type="SUPFAM" id="SSF52402">
    <property type="entry name" value="Adenine nucleotide alpha hydrolases-like"/>
    <property type="match status" value="1"/>
</dbReference>
<dbReference type="InterPro" id="IPR051857">
    <property type="entry name" value="Asn_synthetase_domain"/>
</dbReference>
<dbReference type="CDD" id="cd01991">
    <property type="entry name" value="Asn_synthase_B_C"/>
    <property type="match status" value="1"/>
</dbReference>
<dbReference type="CDD" id="cd03766">
    <property type="entry name" value="Gn_AT_II_novel"/>
    <property type="match status" value="1"/>
</dbReference>
<evidence type="ECO:0000259" key="4">
    <source>
        <dbReference type="PROSITE" id="PS51278"/>
    </source>
</evidence>
<evidence type="ECO:0000256" key="3">
    <source>
        <dbReference type="ARBA" id="ARBA00022962"/>
    </source>
</evidence>
<keyword evidence="3" id="KW-0315">Glutamine amidotransferase</keyword>
<dbReference type="InterPro" id="IPR017932">
    <property type="entry name" value="GATase_2_dom"/>
</dbReference>
<dbReference type="PANTHER" id="PTHR45937">
    <property type="entry name" value="ASPARAGINE SYNTHETASE DOMAIN-CONTAINING PROTEIN 1"/>
    <property type="match status" value="1"/>
</dbReference>
<dbReference type="GO" id="GO:0004066">
    <property type="term" value="F:asparagine synthase (glutamine-hydrolyzing) activity"/>
    <property type="evidence" value="ECO:0007669"/>
    <property type="project" value="InterPro"/>
</dbReference>
<dbReference type="SUPFAM" id="SSF56235">
    <property type="entry name" value="N-terminal nucleophile aminohydrolases (Ntn hydrolases)"/>
    <property type="match status" value="1"/>
</dbReference>
<keyword evidence="6" id="KW-1185">Reference proteome</keyword>
<dbReference type="Gene3D" id="3.60.20.10">
    <property type="entry name" value="Glutamine Phosphoribosylpyrophosphate, subunit 1, domain 1"/>
    <property type="match status" value="1"/>
</dbReference>
<comment type="caution">
    <text evidence="5">The sequence shown here is derived from an EMBL/GenBank/DDBJ whole genome shotgun (WGS) entry which is preliminary data.</text>
</comment>
<dbReference type="Proteomes" id="UP001174691">
    <property type="component" value="Unassembled WGS sequence"/>
</dbReference>
<dbReference type="InterPro" id="IPR014729">
    <property type="entry name" value="Rossmann-like_a/b/a_fold"/>
</dbReference>
<dbReference type="EMBL" id="JANBVN010000013">
    <property type="protein sequence ID" value="KAJ9162319.1"/>
    <property type="molecule type" value="Genomic_DNA"/>
</dbReference>
<dbReference type="PANTHER" id="PTHR45937:SF1">
    <property type="entry name" value="ASPARAGINE SYNTHETASE DOMAIN-CONTAINING PROTEIN 1"/>
    <property type="match status" value="1"/>
</dbReference>
<dbReference type="Pfam" id="PF00733">
    <property type="entry name" value="Asn_synthase"/>
    <property type="match status" value="1"/>
</dbReference>
<proteinExistence type="predicted"/>
<evidence type="ECO:0000313" key="6">
    <source>
        <dbReference type="Proteomes" id="UP001174691"/>
    </source>
</evidence>
<keyword evidence="1" id="KW-0028">Amino-acid biosynthesis</keyword>
<dbReference type="InterPro" id="IPR029055">
    <property type="entry name" value="Ntn_hydrolases_N"/>
</dbReference>
<name>A0AA38W0W7_9PEZI</name>
<keyword evidence="2" id="KW-0061">Asparagine biosynthesis</keyword>
<reference evidence="5" key="1">
    <citation type="submission" date="2022-07" db="EMBL/GenBank/DDBJ databases">
        <title>Fungi with potential for degradation of polypropylene.</title>
        <authorList>
            <person name="Gostincar C."/>
        </authorList>
    </citation>
    <scope>NUCLEOTIDE SEQUENCE</scope>
    <source>
        <strain evidence="5">EXF-13287</strain>
    </source>
</reference>
<accession>A0AA38W0W7</accession>
<dbReference type="Gene3D" id="3.40.50.620">
    <property type="entry name" value="HUPs"/>
    <property type="match status" value="1"/>
</dbReference>
<feature type="domain" description="Glutamine amidotransferase type-2" evidence="4">
    <location>
        <begin position="2"/>
        <end position="202"/>
    </location>
</feature>
<dbReference type="PROSITE" id="PS51278">
    <property type="entry name" value="GATASE_TYPE_2"/>
    <property type="match status" value="1"/>
</dbReference>
<evidence type="ECO:0000256" key="2">
    <source>
        <dbReference type="ARBA" id="ARBA00022888"/>
    </source>
</evidence>